<protein>
    <submittedName>
        <fullName evidence="5">TlyA family RNA methyltransferase</fullName>
    </submittedName>
</protein>
<dbReference type="InterPro" id="IPR047048">
    <property type="entry name" value="TlyA"/>
</dbReference>
<dbReference type="Gene3D" id="3.40.50.150">
    <property type="entry name" value="Vaccinia Virus protein VP39"/>
    <property type="match status" value="1"/>
</dbReference>
<dbReference type="Proteomes" id="UP001273505">
    <property type="component" value="Unassembled WGS sequence"/>
</dbReference>
<dbReference type="PANTHER" id="PTHR32319:SF0">
    <property type="entry name" value="BACTERIAL HEMOLYSIN-LIKE PROTEIN"/>
    <property type="match status" value="1"/>
</dbReference>
<keyword evidence="5" id="KW-0808">Transferase</keyword>
<dbReference type="Gene3D" id="3.10.290.10">
    <property type="entry name" value="RNA-binding S4 domain"/>
    <property type="match status" value="1"/>
</dbReference>
<name>A0ABU4RVM1_9GAMM</name>
<dbReference type="EMBL" id="JAXAFO010000007">
    <property type="protein sequence ID" value="MDX6848902.1"/>
    <property type="molecule type" value="Genomic_DNA"/>
</dbReference>
<dbReference type="Pfam" id="PF01728">
    <property type="entry name" value="FtsJ"/>
    <property type="match status" value="1"/>
</dbReference>
<reference evidence="5 6" key="1">
    <citation type="submission" date="2023-11" db="EMBL/GenBank/DDBJ databases">
        <title>Gilvimarinus fulvus sp. nov., isolated from the surface of Kelp.</title>
        <authorList>
            <person name="Sun Y.Y."/>
            <person name="Gong Y."/>
            <person name="Du Z.J."/>
        </authorList>
    </citation>
    <scope>NUCLEOTIDE SEQUENCE [LARGE SCALE GENOMIC DNA]</scope>
    <source>
        <strain evidence="5 6">SDUM040013</strain>
    </source>
</reference>
<evidence type="ECO:0000259" key="4">
    <source>
        <dbReference type="SMART" id="SM00363"/>
    </source>
</evidence>
<dbReference type="GO" id="GO:0032259">
    <property type="term" value="P:methylation"/>
    <property type="evidence" value="ECO:0007669"/>
    <property type="project" value="UniProtKB-KW"/>
</dbReference>
<dbReference type="PANTHER" id="PTHR32319">
    <property type="entry name" value="BACTERIAL HEMOLYSIN-LIKE PROTEIN"/>
    <property type="match status" value="1"/>
</dbReference>
<dbReference type="SMART" id="SM00363">
    <property type="entry name" value="S4"/>
    <property type="match status" value="1"/>
</dbReference>
<keyword evidence="1 3" id="KW-0694">RNA-binding</keyword>
<dbReference type="InterPro" id="IPR036986">
    <property type="entry name" value="S4_RNA-bd_sf"/>
</dbReference>
<dbReference type="GO" id="GO:0008168">
    <property type="term" value="F:methyltransferase activity"/>
    <property type="evidence" value="ECO:0007669"/>
    <property type="project" value="UniProtKB-KW"/>
</dbReference>
<dbReference type="Pfam" id="PF01479">
    <property type="entry name" value="S4"/>
    <property type="match status" value="1"/>
</dbReference>
<comment type="similarity">
    <text evidence="2">Belongs to the TlyA family.</text>
</comment>
<keyword evidence="5" id="KW-0489">Methyltransferase</keyword>
<feature type="domain" description="RNA-binding S4" evidence="4">
    <location>
        <begin position="2"/>
        <end position="70"/>
    </location>
</feature>
<evidence type="ECO:0000313" key="6">
    <source>
        <dbReference type="Proteomes" id="UP001273505"/>
    </source>
</evidence>
<dbReference type="InterPro" id="IPR002942">
    <property type="entry name" value="S4_RNA-bd"/>
</dbReference>
<evidence type="ECO:0000313" key="5">
    <source>
        <dbReference type="EMBL" id="MDX6848902.1"/>
    </source>
</evidence>
<dbReference type="RefSeq" id="WP_302723830.1">
    <property type="nucleotide sequence ID" value="NZ_JAULRU010000705.1"/>
</dbReference>
<keyword evidence="6" id="KW-1185">Reference proteome</keyword>
<dbReference type="InterPro" id="IPR029063">
    <property type="entry name" value="SAM-dependent_MTases_sf"/>
</dbReference>
<proteinExistence type="inferred from homology"/>
<dbReference type="CDD" id="cd00165">
    <property type="entry name" value="S4"/>
    <property type="match status" value="1"/>
</dbReference>
<organism evidence="5 6">
    <name type="scientific">Gilvimarinus gilvus</name>
    <dbReference type="NCBI Taxonomy" id="3058038"/>
    <lineage>
        <taxon>Bacteria</taxon>
        <taxon>Pseudomonadati</taxon>
        <taxon>Pseudomonadota</taxon>
        <taxon>Gammaproteobacteria</taxon>
        <taxon>Cellvibrionales</taxon>
        <taxon>Cellvibrionaceae</taxon>
        <taxon>Gilvimarinus</taxon>
    </lineage>
</organism>
<dbReference type="InterPro" id="IPR004538">
    <property type="entry name" value="Hemolysin_A/TlyA"/>
</dbReference>
<dbReference type="PROSITE" id="PS50889">
    <property type="entry name" value="S4"/>
    <property type="match status" value="1"/>
</dbReference>
<dbReference type="CDD" id="cd02440">
    <property type="entry name" value="AdoMet_MTases"/>
    <property type="match status" value="1"/>
</dbReference>
<dbReference type="InterPro" id="IPR002877">
    <property type="entry name" value="RNA_MeTrfase_FtsJ_dom"/>
</dbReference>
<dbReference type="SUPFAM" id="SSF55174">
    <property type="entry name" value="Alpha-L RNA-binding motif"/>
    <property type="match status" value="1"/>
</dbReference>
<gene>
    <name evidence="5" type="ORF">SCD92_05985</name>
</gene>
<dbReference type="NCBIfam" id="TIGR00478">
    <property type="entry name" value="tly"/>
    <property type="match status" value="1"/>
</dbReference>
<sequence length="250" mass="26875">MIRLDQLLVERGLARSRAHAQKLIKAGCVVASEDAKTLNKPSLKVSEQTDLHVSAIDEDRYVSRGGLKLEGALSHTGFKLGDKIALDVGQSTGGFTDCLLQAGVKQVIGVDVGRDQLAEAIRSDARVTFYEGINARSLPASLSTDHTRAGFDIAVMDVSFISQTLILPALAPLLAEGGDLLSLVKPQFEVGRDGIGKGGIVRDPALYEDVRRTIESCCQHNGLQVHDYFASSIAGGDGNQEFFVWARKVQ</sequence>
<evidence type="ECO:0000256" key="3">
    <source>
        <dbReference type="PROSITE-ProRule" id="PRU00182"/>
    </source>
</evidence>
<evidence type="ECO:0000256" key="2">
    <source>
        <dbReference type="ARBA" id="ARBA00029460"/>
    </source>
</evidence>
<accession>A0ABU4RVM1</accession>
<dbReference type="PIRSF" id="PIRSF005578">
    <property type="entry name" value="TlyA"/>
    <property type="match status" value="1"/>
</dbReference>
<comment type="caution">
    <text evidence="5">The sequence shown here is derived from an EMBL/GenBank/DDBJ whole genome shotgun (WGS) entry which is preliminary data.</text>
</comment>
<evidence type="ECO:0000256" key="1">
    <source>
        <dbReference type="ARBA" id="ARBA00022884"/>
    </source>
</evidence>
<dbReference type="SUPFAM" id="SSF53335">
    <property type="entry name" value="S-adenosyl-L-methionine-dependent methyltransferases"/>
    <property type="match status" value="1"/>
</dbReference>